<dbReference type="PANTHER" id="PTHR24185">
    <property type="entry name" value="CALCIUM-INDEPENDENT PHOSPHOLIPASE A2-GAMMA"/>
    <property type="match status" value="1"/>
</dbReference>
<dbReference type="PROSITE" id="PS00518">
    <property type="entry name" value="ZF_RING_1"/>
    <property type="match status" value="1"/>
</dbReference>
<accession>A0A8J5PTP4</accession>
<evidence type="ECO:0000259" key="7">
    <source>
        <dbReference type="Pfam" id="PF01734"/>
    </source>
</evidence>
<keyword evidence="3" id="KW-0378">Hydrolase</keyword>
<dbReference type="PANTHER" id="PTHR24185:SF1">
    <property type="entry name" value="CALCIUM-INDEPENDENT PHOSPHOLIPASE A2-GAMMA"/>
    <property type="match status" value="1"/>
</dbReference>
<dbReference type="InterPro" id="IPR002641">
    <property type="entry name" value="PNPLA_dom"/>
</dbReference>
<feature type="region of interest" description="Disordered" evidence="6">
    <location>
        <begin position="823"/>
        <end position="844"/>
    </location>
</feature>
<dbReference type="GO" id="GO:0047499">
    <property type="term" value="F:calcium-independent phospholipase A2 activity"/>
    <property type="evidence" value="ECO:0007669"/>
    <property type="project" value="TreeGrafter"/>
</dbReference>
<evidence type="ECO:0000256" key="6">
    <source>
        <dbReference type="SAM" id="MobiDB-lite"/>
    </source>
</evidence>
<name>A0A8J5PTP4_FUSOX</name>
<keyword evidence="4" id="KW-0862">Zinc</keyword>
<keyword evidence="2" id="KW-0863">Zinc-finger</keyword>
<protein>
    <submittedName>
        <fullName evidence="8">Phospholipase A I</fullName>
    </submittedName>
</protein>
<sequence length="844" mass="95375">MTFHQDRSGHEPQIEPQKQKAVKWTLGRIGKWVELTTDKLFLQDESTKWFGLWRDPRDKLLWLVETPRIEQLLLESRQRSGLTRNFPRLVTFVGQTDVGKSTIIRGLMSARSGEDWVGDESPVPAPADSNPCTSTTGEVNLYADPATLESKNPILYVDCEGFSGTGTLAAKYQSRWYSRDIRYRDYRIDESSTHATTRTHVAKQIYPRFLYIFSDVICFVVEQTRLIRDAVISLLKWSQICSSHVVNQFSIPSAILIINNWDPAKWNSSKPNGHQTLKEEVFLEMEQERRREAPDPFLEELMRKCNASTVQDLISRRYSSFEICFIPRTHYNGMTLSSPTEVMGSFEKLGHCIDHHSNSVSDQRQHTWARLDSGQLQWFFCLAFKHLASGRPGAFDFGKSLQSMELPSSASDHLSRFLDLLLSKDVENRFGFTARAIAESLSIEAIANPKLVPLPDSILNEELRGKIDTAAEKFLSQSLQCAFIGQEGTRCVNTRNGHIRGHQTLEGNDLGNGDFDAAEFTPRKLLEAVAKRVRELISEVNTKPASQRRNWLVTEHLLTLTRAHKMKLLPATTQVSEGRLVKLSSVCFGCLIRKPEYRLPCNHHICATCVERFQEQDHSLSFFHVALHKKCFICGSTEPLGSWSISVALQPPLAGVRALSLDGGGTRGMMELEILRRLEQKIGLGIPVAKFFDLIIGTNAGGFIAIGLGVHGWEIETASSKFSQLVNGGLVFQKTPPWSRATWASPYYFEPFQGSNDTDRLFDGGLFHNNPAGLVFDEKRHIWPGNVNLDVILSLGSGSNLKPEEPPHIHSSQIENWVQKREKDYFKPIPDTQETKEHAHKDTE</sequence>
<dbReference type="GO" id="GO:0019369">
    <property type="term" value="P:arachidonate metabolic process"/>
    <property type="evidence" value="ECO:0007669"/>
    <property type="project" value="TreeGrafter"/>
</dbReference>
<comment type="caution">
    <text evidence="8">The sequence shown here is derived from an EMBL/GenBank/DDBJ whole genome shotgun (WGS) entry which is preliminary data.</text>
</comment>
<evidence type="ECO:0000256" key="5">
    <source>
        <dbReference type="ARBA" id="ARBA00022963"/>
    </source>
</evidence>
<gene>
    <name evidence="8" type="primary">PLA1-0</name>
    <name evidence="8" type="ORF">Forpi1262_v014348</name>
</gene>
<evidence type="ECO:0000256" key="4">
    <source>
        <dbReference type="ARBA" id="ARBA00022833"/>
    </source>
</evidence>
<reference evidence="8" key="1">
    <citation type="submission" date="2021-04" db="EMBL/GenBank/DDBJ databases">
        <title>First draft genome resource for Brassicaceae pathogens Fusarium oxysporum f. sp. raphani and Fusarium oxysporum f. sp. rapae.</title>
        <authorList>
            <person name="Asai S."/>
        </authorList>
    </citation>
    <scope>NUCLEOTIDE SEQUENCE</scope>
    <source>
        <strain evidence="8">Tf1262</strain>
    </source>
</reference>
<dbReference type="Proteomes" id="UP000693942">
    <property type="component" value="Unassembled WGS sequence"/>
</dbReference>
<evidence type="ECO:0000256" key="2">
    <source>
        <dbReference type="ARBA" id="ARBA00022771"/>
    </source>
</evidence>
<keyword evidence="1" id="KW-0479">Metal-binding</keyword>
<dbReference type="GO" id="GO:0016020">
    <property type="term" value="C:membrane"/>
    <property type="evidence" value="ECO:0007669"/>
    <property type="project" value="TreeGrafter"/>
</dbReference>
<evidence type="ECO:0000313" key="9">
    <source>
        <dbReference type="Proteomes" id="UP000693942"/>
    </source>
</evidence>
<feature type="compositionally biased region" description="Basic and acidic residues" evidence="6">
    <location>
        <begin position="833"/>
        <end position="844"/>
    </location>
</feature>
<evidence type="ECO:0000256" key="3">
    <source>
        <dbReference type="ARBA" id="ARBA00022801"/>
    </source>
</evidence>
<evidence type="ECO:0000256" key="1">
    <source>
        <dbReference type="ARBA" id="ARBA00022723"/>
    </source>
</evidence>
<dbReference type="Pfam" id="PF01734">
    <property type="entry name" value="Patatin"/>
    <property type="match status" value="1"/>
</dbReference>
<organism evidence="8 9">
    <name type="scientific">Fusarium oxysporum f. sp. raphani</name>
    <dbReference type="NCBI Taxonomy" id="96318"/>
    <lineage>
        <taxon>Eukaryota</taxon>
        <taxon>Fungi</taxon>
        <taxon>Dikarya</taxon>
        <taxon>Ascomycota</taxon>
        <taxon>Pezizomycotina</taxon>
        <taxon>Sordariomycetes</taxon>
        <taxon>Hypocreomycetidae</taxon>
        <taxon>Hypocreales</taxon>
        <taxon>Nectriaceae</taxon>
        <taxon>Fusarium</taxon>
        <taxon>Fusarium oxysporum species complex</taxon>
    </lineage>
</organism>
<dbReference type="EMBL" id="JAELUR010000013">
    <property type="protein sequence ID" value="KAG7424468.1"/>
    <property type="molecule type" value="Genomic_DNA"/>
</dbReference>
<dbReference type="InterPro" id="IPR017907">
    <property type="entry name" value="Znf_RING_CS"/>
</dbReference>
<proteinExistence type="predicted"/>
<dbReference type="GO" id="GO:0008270">
    <property type="term" value="F:zinc ion binding"/>
    <property type="evidence" value="ECO:0007669"/>
    <property type="project" value="UniProtKB-KW"/>
</dbReference>
<dbReference type="CDD" id="cd07199">
    <property type="entry name" value="Pat17_PNPLA8_PNPLA9_like"/>
    <property type="match status" value="1"/>
</dbReference>
<dbReference type="AlphaFoldDB" id="A0A8J5PTP4"/>
<evidence type="ECO:0000313" key="8">
    <source>
        <dbReference type="EMBL" id="KAG7424468.1"/>
    </source>
</evidence>
<keyword evidence="5" id="KW-0442">Lipid degradation</keyword>
<dbReference type="GO" id="GO:0016042">
    <property type="term" value="P:lipid catabolic process"/>
    <property type="evidence" value="ECO:0007669"/>
    <property type="project" value="UniProtKB-KW"/>
</dbReference>
<feature type="domain" description="PNPLA" evidence="7">
    <location>
        <begin position="659"/>
        <end position="711"/>
    </location>
</feature>
<keyword evidence="5" id="KW-0443">Lipid metabolism</keyword>